<dbReference type="InterPro" id="IPR036412">
    <property type="entry name" value="HAD-like_sf"/>
</dbReference>
<dbReference type="CDD" id="cd01427">
    <property type="entry name" value="HAD_like"/>
    <property type="match status" value="1"/>
</dbReference>
<accession>M3B0W2</accession>
<dbReference type="SUPFAM" id="SSF56784">
    <property type="entry name" value="HAD-like"/>
    <property type="match status" value="1"/>
</dbReference>
<organism evidence="1 2">
    <name type="scientific">Pseudocercospora fijiensis (strain CIRAD86)</name>
    <name type="common">Black leaf streak disease fungus</name>
    <name type="synonym">Mycosphaerella fijiensis</name>
    <dbReference type="NCBI Taxonomy" id="383855"/>
    <lineage>
        <taxon>Eukaryota</taxon>
        <taxon>Fungi</taxon>
        <taxon>Dikarya</taxon>
        <taxon>Ascomycota</taxon>
        <taxon>Pezizomycotina</taxon>
        <taxon>Dothideomycetes</taxon>
        <taxon>Dothideomycetidae</taxon>
        <taxon>Mycosphaerellales</taxon>
        <taxon>Mycosphaerellaceae</taxon>
        <taxon>Pseudocercospora</taxon>
    </lineage>
</organism>
<dbReference type="RefSeq" id="XP_007925857.1">
    <property type="nucleotide sequence ID" value="XM_007927666.1"/>
</dbReference>
<reference evidence="1 2" key="1">
    <citation type="journal article" date="2012" name="PLoS Pathog.">
        <title>Diverse lifestyles and strategies of plant pathogenesis encoded in the genomes of eighteen Dothideomycetes fungi.</title>
        <authorList>
            <person name="Ohm R.A."/>
            <person name="Feau N."/>
            <person name="Henrissat B."/>
            <person name="Schoch C.L."/>
            <person name="Horwitz B.A."/>
            <person name="Barry K.W."/>
            <person name="Condon B.J."/>
            <person name="Copeland A.C."/>
            <person name="Dhillon B."/>
            <person name="Glaser F."/>
            <person name="Hesse C.N."/>
            <person name="Kosti I."/>
            <person name="LaButti K."/>
            <person name="Lindquist E.A."/>
            <person name="Lucas S."/>
            <person name="Salamov A.A."/>
            <person name="Bradshaw R.E."/>
            <person name="Ciuffetti L."/>
            <person name="Hamelin R.C."/>
            <person name="Kema G.H.J."/>
            <person name="Lawrence C."/>
            <person name="Scott J.A."/>
            <person name="Spatafora J.W."/>
            <person name="Turgeon B.G."/>
            <person name="de Wit P.J.G.M."/>
            <person name="Zhong S."/>
            <person name="Goodwin S.B."/>
            <person name="Grigoriev I.V."/>
        </authorList>
    </citation>
    <scope>NUCLEOTIDE SEQUENCE [LARGE SCALE GENOMIC DNA]</scope>
    <source>
        <strain evidence="1 2">CIRAD86</strain>
    </source>
</reference>
<keyword evidence="2" id="KW-1185">Reference proteome</keyword>
<dbReference type="Gene3D" id="1.10.260.80">
    <property type="match status" value="1"/>
</dbReference>
<proteinExistence type="predicted"/>
<dbReference type="eggNOG" id="ENOG502QR7R">
    <property type="taxonomic scope" value="Eukaryota"/>
</dbReference>
<evidence type="ECO:0008006" key="3">
    <source>
        <dbReference type="Google" id="ProtNLM"/>
    </source>
</evidence>
<dbReference type="GeneID" id="19339984"/>
<dbReference type="PANTHER" id="PTHR43885">
    <property type="entry name" value="HALOACID DEHALOGENASE-LIKE HYDROLASE"/>
    <property type="match status" value="1"/>
</dbReference>
<dbReference type="Gene3D" id="3.40.50.1000">
    <property type="entry name" value="HAD superfamily/HAD-like"/>
    <property type="match status" value="1"/>
</dbReference>
<gene>
    <name evidence="1" type="ORF">MYCFIDRAFT_51537</name>
</gene>
<dbReference type="KEGG" id="pfj:MYCFIDRAFT_51537"/>
<sequence>MDGTLCEPQNHMFGEMREALRIDTEIDILDHIHSLPEREQREAFGRVREIESRAMEKQVPQAGLVVLMEELDRFGILKGICTRNFDTPVDHLLKNHIPSHLKPFSPVVTRDFRPPKPSPAGILHIAHAWGLVDNSKVPETPPEERLLPLVMVGDSVDDMAAGRDAGALTVLLRSEGKEELETDSRTDVAISRLDELVALLRDGLKPQR</sequence>
<dbReference type="Proteomes" id="UP000016932">
    <property type="component" value="Unassembled WGS sequence"/>
</dbReference>
<dbReference type="EMBL" id="KB446558">
    <property type="protein sequence ID" value="EME83077.1"/>
    <property type="molecule type" value="Genomic_DNA"/>
</dbReference>
<evidence type="ECO:0000313" key="2">
    <source>
        <dbReference type="Proteomes" id="UP000016932"/>
    </source>
</evidence>
<evidence type="ECO:0000313" key="1">
    <source>
        <dbReference type="EMBL" id="EME83077.1"/>
    </source>
</evidence>
<dbReference type="STRING" id="383855.M3B0W2"/>
<dbReference type="VEuPathDB" id="FungiDB:MYCFIDRAFT_51537"/>
<protein>
    <recommendedName>
        <fullName evidence="3">HAD superfamily hydrolase</fullName>
    </recommendedName>
</protein>
<dbReference type="AlphaFoldDB" id="M3B0W2"/>
<dbReference type="InterPro" id="IPR023214">
    <property type="entry name" value="HAD_sf"/>
</dbReference>
<dbReference type="Pfam" id="PF00702">
    <property type="entry name" value="Hydrolase"/>
    <property type="match status" value="1"/>
</dbReference>
<dbReference type="OrthoDB" id="426235at2759"/>
<name>M3B0W2_PSEFD</name>
<dbReference type="PANTHER" id="PTHR43885:SF1">
    <property type="entry name" value="SUPERFAMILY HYDROLASE, PUTATIVE (AFU_ORTHOLOGUE AFUA_4G13290)-RELATED"/>
    <property type="match status" value="1"/>
</dbReference>
<dbReference type="HOGENOM" id="CLU_045011_11_1_1"/>
<dbReference type="GO" id="GO:0033883">
    <property type="term" value="F:pyridoxal phosphatase activity"/>
    <property type="evidence" value="ECO:0007669"/>
    <property type="project" value="EnsemblFungi"/>
</dbReference>